<accession>A0A813MB97</accession>
<organism evidence="2 4">
    <name type="scientific">Adineta steineri</name>
    <dbReference type="NCBI Taxonomy" id="433720"/>
    <lineage>
        <taxon>Eukaryota</taxon>
        <taxon>Metazoa</taxon>
        <taxon>Spiralia</taxon>
        <taxon>Gnathifera</taxon>
        <taxon>Rotifera</taxon>
        <taxon>Eurotatoria</taxon>
        <taxon>Bdelloidea</taxon>
        <taxon>Adinetida</taxon>
        <taxon>Adinetidae</taxon>
        <taxon>Adineta</taxon>
    </lineage>
</organism>
<name>A0A813MB97_9BILA</name>
<dbReference type="AlphaFoldDB" id="A0A813MB97"/>
<evidence type="ECO:0000313" key="4">
    <source>
        <dbReference type="Proteomes" id="UP000663860"/>
    </source>
</evidence>
<feature type="coiled-coil region" evidence="1">
    <location>
        <begin position="286"/>
        <end position="355"/>
    </location>
</feature>
<evidence type="ECO:0000313" key="2">
    <source>
        <dbReference type="EMBL" id="CAF0715996.1"/>
    </source>
</evidence>
<reference evidence="2" key="1">
    <citation type="submission" date="2021-02" db="EMBL/GenBank/DDBJ databases">
        <authorList>
            <person name="Nowell W R."/>
        </authorList>
    </citation>
    <scope>NUCLEOTIDE SEQUENCE</scope>
</reference>
<proteinExistence type="predicted"/>
<sequence>MNRIACNAIVRATRINPAIRSAAPYRWNSSNAANAQQGQGSPFAAGAAGGLAVLLGGFAWYHFSGTRQVVNTARDALNKAQELKSKVKETAADSADSAANTVNYLRSASATLIPGSAPFLGKVFDQIEQISKEHGDDVKKIFDETYKDFEKLAKEGSLDSQTASKAVDILQKRVKELQELAGEAGADAYNKLIAENPKLKDQISEQYNSLKDVIEKAKDKKPEAQKLLKETSSELQKIFKDNGVSEKSVKQAQELLKKKGEEAKKIGEGVGGDAYSKLVSENPKLKDQISEQYNSLKDVIEKAKDKKPEAEKLFKETSSELTKIFKDNGVSEKSVKQAQELLKKKAEEAKKLGEDVAKDAKKDNKK</sequence>
<dbReference type="Proteomes" id="UP000663868">
    <property type="component" value="Unassembled WGS sequence"/>
</dbReference>
<feature type="coiled-coil region" evidence="1">
    <location>
        <begin position="160"/>
        <end position="234"/>
    </location>
</feature>
<gene>
    <name evidence="2" type="ORF">IZO911_LOCUS1070</name>
    <name evidence="3" type="ORF">KXQ929_LOCUS109</name>
</gene>
<dbReference type="EMBL" id="CAJNOE010000004">
    <property type="protein sequence ID" value="CAF0715996.1"/>
    <property type="molecule type" value="Genomic_DNA"/>
</dbReference>
<dbReference type="Proteomes" id="UP000663860">
    <property type="component" value="Unassembled WGS sequence"/>
</dbReference>
<evidence type="ECO:0000256" key="1">
    <source>
        <dbReference type="SAM" id="Coils"/>
    </source>
</evidence>
<evidence type="ECO:0000313" key="3">
    <source>
        <dbReference type="EMBL" id="CAF3501752.1"/>
    </source>
</evidence>
<keyword evidence="1" id="KW-0175">Coiled coil</keyword>
<protein>
    <submittedName>
        <fullName evidence="2">Uncharacterized protein</fullName>
    </submittedName>
</protein>
<dbReference type="EMBL" id="CAJOBB010000002">
    <property type="protein sequence ID" value="CAF3501752.1"/>
    <property type="molecule type" value="Genomic_DNA"/>
</dbReference>
<comment type="caution">
    <text evidence="2">The sequence shown here is derived from an EMBL/GenBank/DDBJ whole genome shotgun (WGS) entry which is preliminary data.</text>
</comment>